<organism evidence="2 3">
    <name type="scientific">Rhodotorula taiwanensis</name>
    <dbReference type="NCBI Taxonomy" id="741276"/>
    <lineage>
        <taxon>Eukaryota</taxon>
        <taxon>Fungi</taxon>
        <taxon>Dikarya</taxon>
        <taxon>Basidiomycota</taxon>
        <taxon>Pucciniomycotina</taxon>
        <taxon>Microbotryomycetes</taxon>
        <taxon>Sporidiobolales</taxon>
        <taxon>Sporidiobolaceae</taxon>
        <taxon>Rhodotorula</taxon>
    </lineage>
</organism>
<evidence type="ECO:0000256" key="1">
    <source>
        <dbReference type="SAM" id="MobiDB-lite"/>
    </source>
</evidence>
<feature type="region of interest" description="Disordered" evidence="1">
    <location>
        <begin position="12"/>
        <end position="31"/>
    </location>
</feature>
<dbReference type="EMBL" id="PJQD01000035">
    <property type="protein sequence ID" value="POY73792.1"/>
    <property type="molecule type" value="Genomic_DNA"/>
</dbReference>
<proteinExistence type="predicted"/>
<dbReference type="Proteomes" id="UP000237144">
    <property type="component" value="Unassembled WGS sequence"/>
</dbReference>
<evidence type="ECO:0008006" key="4">
    <source>
        <dbReference type="Google" id="ProtNLM"/>
    </source>
</evidence>
<comment type="caution">
    <text evidence="2">The sequence shown here is derived from an EMBL/GenBank/DDBJ whole genome shotgun (WGS) entry which is preliminary data.</text>
</comment>
<evidence type="ECO:0000313" key="2">
    <source>
        <dbReference type="EMBL" id="POY73792.1"/>
    </source>
</evidence>
<keyword evidence="3" id="KW-1185">Reference proteome</keyword>
<name>A0A2S5BAI6_9BASI</name>
<evidence type="ECO:0000313" key="3">
    <source>
        <dbReference type="Proteomes" id="UP000237144"/>
    </source>
</evidence>
<dbReference type="AlphaFoldDB" id="A0A2S5BAI6"/>
<accession>A0A2S5BAI6</accession>
<protein>
    <recommendedName>
        <fullName evidence="4">F-box domain-containing protein</fullName>
    </recommendedName>
</protein>
<reference evidence="2 3" key="1">
    <citation type="journal article" date="2018" name="Front. Microbiol.">
        <title>Prospects for Fungal Bioremediation of Acidic Radioactive Waste Sites: Characterization and Genome Sequence of Rhodotorula taiwanensis MD1149.</title>
        <authorList>
            <person name="Tkavc R."/>
            <person name="Matrosova V.Y."/>
            <person name="Grichenko O.E."/>
            <person name="Gostincar C."/>
            <person name="Volpe R.P."/>
            <person name="Klimenkova P."/>
            <person name="Gaidamakova E.K."/>
            <person name="Zhou C.E."/>
            <person name="Stewart B.J."/>
            <person name="Lyman M.G."/>
            <person name="Malfatti S.A."/>
            <person name="Rubinfeld B."/>
            <person name="Courtot M."/>
            <person name="Singh J."/>
            <person name="Dalgard C.L."/>
            <person name="Hamilton T."/>
            <person name="Frey K.G."/>
            <person name="Gunde-Cimerman N."/>
            <person name="Dugan L."/>
            <person name="Daly M.J."/>
        </authorList>
    </citation>
    <scope>NUCLEOTIDE SEQUENCE [LARGE SCALE GENOMIC DNA]</scope>
    <source>
        <strain evidence="2 3">MD1149</strain>
    </source>
</reference>
<sequence>MEAKLAALDLSHAPRDESAPRHADADDERPDTSTCWFDRLPYELKYKIARICHDMHLEGRESALHWKKYGNFGPSTTVGALFQVSKEWSDIVAPIHFESLDIAQLISKRHSARQIRRYLCRRGSLVRHMRIHNIKPPKDVWKS</sequence>
<gene>
    <name evidence="2" type="ORF">BMF94_3333</name>
</gene>
<feature type="compositionally biased region" description="Basic and acidic residues" evidence="1">
    <location>
        <begin position="12"/>
        <end position="24"/>
    </location>
</feature>